<dbReference type="GeneID" id="24093286"/>
<organism evidence="1 2">
    <name type="scientific">Fibroporia radiculosa</name>
    <dbReference type="NCBI Taxonomy" id="599839"/>
    <lineage>
        <taxon>Eukaryota</taxon>
        <taxon>Fungi</taxon>
        <taxon>Dikarya</taxon>
        <taxon>Basidiomycota</taxon>
        <taxon>Agaricomycotina</taxon>
        <taxon>Agaricomycetes</taxon>
        <taxon>Polyporales</taxon>
        <taxon>Fibroporiaceae</taxon>
        <taxon>Fibroporia</taxon>
    </lineage>
</organism>
<dbReference type="InterPro" id="IPR036514">
    <property type="entry name" value="SGNH_hydro_sf"/>
</dbReference>
<sequence>MSSATLYAAISYPSGHSMAHWALRLRERADGQVNDTIYQAAGSSGSLALDVREGVDPQSSLRFKERVLVSELDDKASRTAHVQRDPDLGFDNPEDATMAKTKVAKTLKPISNSFPSSTAYLPFVHGGSFWHGQYSWTNIVVFGDSYSMCTDPEDKGEDETWAHHLVRQMMQLPSSVTVRNFAVRGATVEEDLSDQISRYFVNFPRLRPGSSDNALDAAGTLYVFYLGINDCGRSSSDELQPIVESMFDAVHKLYVKAGARNFLFIDIPPIDRSPGAIDTACCDDMQECVDTWNAVLRDQADEFASGSALATVLVFSSHKVLTDVLDNPLEYEFTDDDVNGEGEIWQDELHLASAVHAILAERLLAALTTSSDMQATQ</sequence>
<dbReference type="EMBL" id="HE796879">
    <property type="protein sequence ID" value="CCL98375.1"/>
    <property type="molecule type" value="Genomic_DNA"/>
</dbReference>
<evidence type="ECO:0000313" key="2">
    <source>
        <dbReference type="Proteomes" id="UP000006352"/>
    </source>
</evidence>
<dbReference type="Proteomes" id="UP000006352">
    <property type="component" value="Unassembled WGS sequence"/>
</dbReference>
<name>J7RVF9_9APHY</name>
<dbReference type="InParanoid" id="J7RVF9"/>
<accession>J7RVF9</accession>
<dbReference type="HOGENOM" id="CLU_733686_0_0_1"/>
<evidence type="ECO:0000313" key="1">
    <source>
        <dbReference type="EMBL" id="CCL98375.1"/>
    </source>
</evidence>
<dbReference type="AlphaFoldDB" id="J7RVF9"/>
<dbReference type="Pfam" id="PF00657">
    <property type="entry name" value="Lipase_GDSL"/>
    <property type="match status" value="1"/>
</dbReference>
<gene>
    <name evidence="1" type="ORF">FIBRA_00370</name>
</gene>
<dbReference type="SUPFAM" id="SSF52266">
    <property type="entry name" value="SGNH hydrolase"/>
    <property type="match status" value="1"/>
</dbReference>
<dbReference type="Gene3D" id="3.40.50.1110">
    <property type="entry name" value="SGNH hydrolase"/>
    <property type="match status" value="1"/>
</dbReference>
<reference evidence="1 2" key="1">
    <citation type="journal article" date="2012" name="Appl. Environ. Microbiol.">
        <title>Short-read sequencing for genomic analysis of the brown rot fungus Fibroporia radiculosa.</title>
        <authorList>
            <person name="Tang J.D."/>
            <person name="Perkins A.D."/>
            <person name="Sonstegard T.S."/>
            <person name="Schroeder S.G."/>
            <person name="Burgess S.C."/>
            <person name="Diehl S.V."/>
        </authorList>
    </citation>
    <scope>NUCLEOTIDE SEQUENCE [LARGE SCALE GENOMIC DNA]</scope>
    <source>
        <strain evidence="1 2">TFFH 294</strain>
    </source>
</reference>
<proteinExistence type="predicted"/>
<dbReference type="GO" id="GO:0016788">
    <property type="term" value="F:hydrolase activity, acting on ester bonds"/>
    <property type="evidence" value="ECO:0007669"/>
    <property type="project" value="InterPro"/>
</dbReference>
<keyword evidence="2" id="KW-1185">Reference proteome</keyword>
<dbReference type="InterPro" id="IPR001087">
    <property type="entry name" value="GDSL"/>
</dbReference>
<dbReference type="RefSeq" id="XP_012177658.1">
    <property type="nucleotide sequence ID" value="XM_012322268.1"/>
</dbReference>
<protein>
    <submittedName>
        <fullName evidence="1">Uncharacterized protein</fullName>
    </submittedName>
</protein>
<dbReference type="OrthoDB" id="1600564at2759"/>